<keyword evidence="4" id="KW-1185">Reference proteome</keyword>
<evidence type="ECO:0000313" key="3">
    <source>
        <dbReference type="EMBL" id="KAK0183123.1"/>
    </source>
</evidence>
<sequence>MDLGLRNTLLPGDPRLIDHIVGEVKSQGIFDQFRKDALADVDTKPAYQNLRTRVEASVNSFLNKQTWKADLNKNQLRETLRKQISDAAYLDAGVERIVDQVVNPKIYSVFMPQIEDVVYKYLGMEKPKREKNGACGLKDLLPIDLDPVSPESDKNSLKDISLDSVDTDLIMTDEKNKEENNEDIGDKIHDNINGVVNNEIINNGHVDDVGKLDEVDKPIQEISTTPVPPQPLDENLLNDTAKSDDKTEEEEEASPVFEPIDIMNLNESNISNDSHLSGISELTSHRSRSPDSANEFSRDNFDFSNQDSQFSKVSSDSRLSIVTDFGSSNPASTPISDTPKEDSNKDKIISKDNFKAIRDESDKNKETKIIIDENKTKDNPPSYSKESSNNNTKNSKNNLSSKESLRDETDNVIKDKTEQKDKEKSRESSKSKSSKDRSDSKDSRSHRDRDKDYKKKSSSSDNKNDSSERSRTKDRSESGRDTSEKIKESKDLISTKSKDEKVKESSSSKEPKDLKDIYKEKIRELREKKELTEKEKLNKENKESSKTSKDSSYKKDSSKDKKEHRSSSSSSKSHSSKYESKSKSSSRDDKNSSRSSSKDKSRRDDSRRRDSKESKNKTQTETNEKSESRRSSKSERDEKSDGKSNQKSQSNKKSSRSDSHNKNSEKSDSKRESESKDKKRRDDKRSKSKDDHGSLRKNSNDRRSSDRDGSNGSNGKGATDKGNSATTTTATTTAALNKESNNANSNSSSETSNGVDEPLTETCAVSHPDVTKNSTDTNSTFEIHQTDDNNVNTMKKIDCAQNEISLPLKKRPLNNDDDMNIVTIISSSSSPSSSSSYNEIPIKKPKFARNFHEAKKLMKIRKKLEKQRFLAQYDLEKKIQSQDESDETSSSSLIKKDDVELVPDDERVQIIEIRVEPDDEPYPDDNIPHTMTTEQSKVIIDGGSVIDSEIVTVKSKLSEMELSIRESLNEMMCDDNLEDVSIRDCDIGKSQSINKKTTVNSIKINKLLNNVASTSRTFEKNLKTSINDSKPREPLDLSDSDEDCLYFVEDNERLLKFNKFLQSLNNDSNSITNSEISGNETSSIELITMAPPQTKPMSMYDNERSLKRKKLGRPKKQRSSASLSSSQSLSNGDDFVMPLSPDSDVSATSEKTPSQLTREEKSRPRNSQRYTSDDLYKPRPLFVSSSRRNRRSNQS</sequence>
<reference evidence="3" key="1">
    <citation type="journal article" date="2023" name="bioRxiv">
        <title>Scaffold-level genome assemblies of two parasitoid biocontrol wasps reveal the parthenogenesis mechanism and an associated novel virus.</title>
        <authorList>
            <person name="Inwood S."/>
            <person name="Skelly J."/>
            <person name="Guhlin J."/>
            <person name="Harrop T."/>
            <person name="Goldson S."/>
            <person name="Dearden P."/>
        </authorList>
    </citation>
    <scope>NUCLEOTIDE SEQUENCE</scope>
    <source>
        <strain evidence="3">Lincoln</strain>
        <tissue evidence="3">Whole body</tissue>
    </source>
</reference>
<feature type="region of interest" description="Disordered" evidence="1">
    <location>
        <begin position="878"/>
        <end position="897"/>
    </location>
</feature>
<dbReference type="InterPro" id="IPR055264">
    <property type="entry name" value="BOD1/SHG1_dom"/>
</dbReference>
<name>A0AA39G855_MICHY</name>
<evidence type="ECO:0000313" key="4">
    <source>
        <dbReference type="Proteomes" id="UP001168972"/>
    </source>
</evidence>
<feature type="region of interest" description="Disordered" evidence="1">
    <location>
        <begin position="1107"/>
        <end position="1195"/>
    </location>
</feature>
<feature type="compositionally biased region" description="Basic and acidic residues" evidence="1">
    <location>
        <begin position="338"/>
        <end position="378"/>
    </location>
</feature>
<feature type="compositionally biased region" description="Basic and acidic residues" evidence="1">
    <location>
        <begin position="576"/>
        <end position="644"/>
    </location>
</feature>
<comment type="caution">
    <text evidence="3">The sequence shown here is derived from an EMBL/GenBank/DDBJ whole genome shotgun (WGS) entry which is preliminary data.</text>
</comment>
<feature type="compositionally biased region" description="Basic and acidic residues" evidence="1">
    <location>
        <begin position="655"/>
        <end position="677"/>
    </location>
</feature>
<evidence type="ECO:0000256" key="1">
    <source>
        <dbReference type="SAM" id="MobiDB-lite"/>
    </source>
</evidence>
<dbReference type="EMBL" id="JAQQBR010000001">
    <property type="protein sequence ID" value="KAK0183123.1"/>
    <property type="molecule type" value="Genomic_DNA"/>
</dbReference>
<feature type="compositionally biased region" description="Low complexity" evidence="1">
    <location>
        <begin position="725"/>
        <end position="753"/>
    </location>
</feature>
<feature type="region of interest" description="Disordered" evidence="1">
    <location>
        <begin position="322"/>
        <end position="783"/>
    </location>
</feature>
<dbReference type="Proteomes" id="UP001168972">
    <property type="component" value="Unassembled WGS sequence"/>
</dbReference>
<dbReference type="PANTHER" id="PTHR31532:SF10">
    <property type="entry name" value="BIORIENTATION OF CHROMOSOMES IN CELL DIVISION PROTEIN 1-LIKE 1"/>
    <property type="match status" value="1"/>
</dbReference>
<dbReference type="GO" id="GO:0048188">
    <property type="term" value="C:Set1C/COMPASS complex"/>
    <property type="evidence" value="ECO:0007669"/>
    <property type="project" value="TreeGrafter"/>
</dbReference>
<protein>
    <recommendedName>
        <fullName evidence="2">BOD1/SHG1 domain-containing protein</fullName>
    </recommendedName>
</protein>
<dbReference type="GO" id="GO:0031297">
    <property type="term" value="P:replication fork processing"/>
    <property type="evidence" value="ECO:0007669"/>
    <property type="project" value="TreeGrafter"/>
</dbReference>
<dbReference type="AlphaFoldDB" id="A0AA39G855"/>
<feature type="compositionally biased region" description="Polar residues" evidence="1">
    <location>
        <begin position="322"/>
        <end position="336"/>
    </location>
</feature>
<feature type="compositionally biased region" description="Basic residues" evidence="1">
    <location>
        <begin position="1107"/>
        <end position="1118"/>
    </location>
</feature>
<gene>
    <name evidence="3" type="ORF">PV327_001193</name>
</gene>
<feature type="compositionally biased region" description="Polar residues" evidence="1">
    <location>
        <begin position="1143"/>
        <end position="1156"/>
    </location>
</feature>
<feature type="compositionally biased region" description="Basic and acidic residues" evidence="1">
    <location>
        <begin position="462"/>
        <end position="566"/>
    </location>
</feature>
<feature type="region of interest" description="Disordered" evidence="1">
    <location>
        <begin position="281"/>
        <end position="305"/>
    </location>
</feature>
<evidence type="ECO:0000259" key="2">
    <source>
        <dbReference type="Pfam" id="PF05205"/>
    </source>
</evidence>
<feature type="compositionally biased region" description="Basic and acidic residues" evidence="1">
    <location>
        <begin position="683"/>
        <end position="709"/>
    </location>
</feature>
<accession>A0AA39G855</accession>
<organism evidence="3 4">
    <name type="scientific">Microctonus hyperodae</name>
    <name type="common">Parasitoid wasp</name>
    <dbReference type="NCBI Taxonomy" id="165561"/>
    <lineage>
        <taxon>Eukaryota</taxon>
        <taxon>Metazoa</taxon>
        <taxon>Ecdysozoa</taxon>
        <taxon>Arthropoda</taxon>
        <taxon>Hexapoda</taxon>
        <taxon>Insecta</taxon>
        <taxon>Pterygota</taxon>
        <taxon>Neoptera</taxon>
        <taxon>Endopterygota</taxon>
        <taxon>Hymenoptera</taxon>
        <taxon>Apocrita</taxon>
        <taxon>Ichneumonoidea</taxon>
        <taxon>Braconidae</taxon>
        <taxon>Euphorinae</taxon>
        <taxon>Microctonus</taxon>
    </lineage>
</organism>
<feature type="region of interest" description="Disordered" evidence="1">
    <location>
        <begin position="221"/>
        <end position="262"/>
    </location>
</feature>
<dbReference type="PANTHER" id="PTHR31532">
    <property type="entry name" value="BIORIENTATION OF CHROMOSOMES IN CELL DIVISION 1 FAMILY MEMBER"/>
    <property type="match status" value="1"/>
</dbReference>
<reference evidence="3" key="2">
    <citation type="submission" date="2023-03" db="EMBL/GenBank/DDBJ databases">
        <authorList>
            <person name="Inwood S.N."/>
            <person name="Skelly J.G."/>
            <person name="Guhlin J."/>
            <person name="Harrop T.W.R."/>
            <person name="Goldson S.G."/>
            <person name="Dearden P.K."/>
        </authorList>
    </citation>
    <scope>NUCLEOTIDE SEQUENCE</scope>
    <source>
        <strain evidence="3">Lincoln</strain>
        <tissue evidence="3">Whole body</tissue>
    </source>
</reference>
<feature type="compositionally biased region" description="Low complexity" evidence="1">
    <location>
        <begin position="384"/>
        <end position="402"/>
    </location>
</feature>
<feature type="compositionally biased region" description="Polar residues" evidence="1">
    <location>
        <begin position="771"/>
        <end position="783"/>
    </location>
</feature>
<feature type="compositionally biased region" description="Basic and acidic residues" evidence="1">
    <location>
        <begin position="403"/>
        <end position="455"/>
    </location>
</feature>
<feature type="domain" description="BOD1/SHG1" evidence="2">
    <location>
        <begin position="20"/>
        <end position="115"/>
    </location>
</feature>
<proteinExistence type="predicted"/>
<dbReference type="Pfam" id="PF05205">
    <property type="entry name" value="COMPASS-Shg1"/>
    <property type="match status" value="1"/>
</dbReference>
<feature type="compositionally biased region" description="Low complexity" evidence="1">
    <location>
        <begin position="1119"/>
        <end position="1130"/>
    </location>
</feature>